<evidence type="ECO:0000259" key="2">
    <source>
        <dbReference type="PROSITE" id="PS51737"/>
    </source>
</evidence>
<dbReference type="InterPro" id="IPR050639">
    <property type="entry name" value="SSR_resolvase"/>
</dbReference>
<dbReference type="GO" id="GO:0003677">
    <property type="term" value="F:DNA binding"/>
    <property type="evidence" value="ECO:0007669"/>
    <property type="project" value="InterPro"/>
</dbReference>
<dbReference type="Pfam" id="PF07508">
    <property type="entry name" value="Recombinase"/>
    <property type="match status" value="1"/>
</dbReference>
<dbReference type="SUPFAM" id="SSF53041">
    <property type="entry name" value="Resolvase-like"/>
    <property type="match status" value="1"/>
</dbReference>
<dbReference type="PROSITE" id="PS51737">
    <property type="entry name" value="RECOMBINASE_DNA_BIND"/>
    <property type="match status" value="1"/>
</dbReference>
<dbReference type="Pfam" id="PF13408">
    <property type="entry name" value="Zn_ribbon_recom"/>
    <property type="match status" value="1"/>
</dbReference>
<feature type="coiled-coil region" evidence="1">
    <location>
        <begin position="482"/>
        <end position="516"/>
    </location>
</feature>
<sequence>MFIQAGMEKILSSRMDGGIGMARKSRKKRNVESNIQTVVKKENLLDTAAYIRLSVENGGNETDETLVVQQMLVERFIEEHPDLRLEEVYIDNGFTGTNFERPGFMRLMEDVRSGKVQCIVVKDLSRFGRDYLETGYYLETILPKLNVRFIAITDDYDSSRKEDRENIGVPIKNMVNAMYAKDMSKKILAAKEAQKRNGNITLSKVAFGYVRSEDKTRQVVDETVAPVVRMIFQWTLLGVSKREIADRLNLLGIATPGQKEKRKIARVPFEETKWNGGTVRKILENPTYTGDIVTGKLKQSLYKGVKQYHTEPEEWDVQKDMHTPLVAREDYEELQESREEIHKVTKKRQSRYTKDREKYQDSFPGMVRCGECGNVMYFRRYTHNYTTNEKMGSDYYCGNEQCSRNLIEGNLLKILVIDQIQILIKSMCDRKLLLQKMKSATKENNIFYKAAAKVRTLERKIAQTEECNTRLYEDYVAGIVDKDDFDMMKERYIGELQNLREELQGQEQNQRILEKKANRYMDMVNHMEKYLDKREYNEALVQELVEYIEVYANGSIHVCFKCKDEFQQIAEEMEGVQIG</sequence>
<dbReference type="SMART" id="SM00857">
    <property type="entry name" value="Resolvase"/>
    <property type="match status" value="1"/>
</dbReference>
<dbReference type="InterPro" id="IPR006119">
    <property type="entry name" value="Resolv_N"/>
</dbReference>
<comment type="caution">
    <text evidence="3">The sequence shown here is derived from an EMBL/GenBank/DDBJ whole genome shotgun (WGS) entry which is preliminary data.</text>
</comment>
<organism evidence="3 4">
    <name type="scientific">Anaerobutyricum hallii</name>
    <dbReference type="NCBI Taxonomy" id="39488"/>
    <lineage>
        <taxon>Bacteria</taxon>
        <taxon>Bacillati</taxon>
        <taxon>Bacillota</taxon>
        <taxon>Clostridia</taxon>
        <taxon>Lachnospirales</taxon>
        <taxon>Lachnospiraceae</taxon>
        <taxon>Anaerobutyricum</taxon>
    </lineage>
</organism>
<dbReference type="InterPro" id="IPR011109">
    <property type="entry name" value="DNA_bind_recombinase_dom"/>
</dbReference>
<evidence type="ECO:0000313" key="4">
    <source>
        <dbReference type="Proteomes" id="UP000286561"/>
    </source>
</evidence>
<dbReference type="Proteomes" id="UP000286561">
    <property type="component" value="Unassembled WGS sequence"/>
</dbReference>
<evidence type="ECO:0000256" key="1">
    <source>
        <dbReference type="SAM" id="Coils"/>
    </source>
</evidence>
<dbReference type="AlphaFoldDB" id="A0A413PWU2"/>
<name>A0A413PWU2_9FIRM</name>
<dbReference type="Gene3D" id="3.90.1750.20">
    <property type="entry name" value="Putative Large Serine Recombinase, Chain B, Domain 2"/>
    <property type="match status" value="1"/>
</dbReference>
<dbReference type="EMBL" id="QSEP01000058">
    <property type="protein sequence ID" value="RGZ81970.1"/>
    <property type="molecule type" value="Genomic_DNA"/>
</dbReference>
<reference evidence="3 4" key="1">
    <citation type="submission" date="2018-08" db="EMBL/GenBank/DDBJ databases">
        <title>A genome reference for cultivated species of the human gut microbiota.</title>
        <authorList>
            <person name="Zou Y."/>
            <person name="Xue W."/>
            <person name="Luo G."/>
        </authorList>
    </citation>
    <scope>NUCLEOTIDE SEQUENCE [LARGE SCALE GENOMIC DNA]</scope>
    <source>
        <strain evidence="3 4">AM48-23BH</strain>
    </source>
</reference>
<proteinExistence type="predicted"/>
<dbReference type="PANTHER" id="PTHR30461">
    <property type="entry name" value="DNA-INVERTASE FROM LAMBDOID PROPHAGE"/>
    <property type="match status" value="1"/>
</dbReference>
<dbReference type="Pfam" id="PF00239">
    <property type="entry name" value="Resolvase"/>
    <property type="match status" value="1"/>
</dbReference>
<dbReference type="InterPro" id="IPR036162">
    <property type="entry name" value="Resolvase-like_N_sf"/>
</dbReference>
<dbReference type="RefSeq" id="WP_118329466.1">
    <property type="nucleotide sequence ID" value="NZ_QSEP01000058.1"/>
</dbReference>
<protein>
    <recommendedName>
        <fullName evidence="2">Recombinase domain-containing protein</fullName>
    </recommendedName>
</protein>
<dbReference type="PANTHER" id="PTHR30461:SF23">
    <property type="entry name" value="DNA RECOMBINASE-RELATED"/>
    <property type="match status" value="1"/>
</dbReference>
<gene>
    <name evidence="3" type="ORF">DW972_09535</name>
</gene>
<dbReference type="GO" id="GO:0000150">
    <property type="term" value="F:DNA strand exchange activity"/>
    <property type="evidence" value="ECO:0007669"/>
    <property type="project" value="InterPro"/>
</dbReference>
<dbReference type="Gene3D" id="3.40.50.1390">
    <property type="entry name" value="Resolvase, N-terminal catalytic domain"/>
    <property type="match status" value="1"/>
</dbReference>
<keyword evidence="1" id="KW-0175">Coiled coil</keyword>
<dbReference type="InterPro" id="IPR025827">
    <property type="entry name" value="Zn_ribbon_recom_dom"/>
</dbReference>
<dbReference type="InterPro" id="IPR038109">
    <property type="entry name" value="DNA_bind_recomb_sf"/>
</dbReference>
<feature type="domain" description="Recombinase" evidence="2">
    <location>
        <begin position="206"/>
        <end position="344"/>
    </location>
</feature>
<evidence type="ECO:0000313" key="3">
    <source>
        <dbReference type="EMBL" id="RGZ81970.1"/>
    </source>
</evidence>
<accession>A0A413PWU2</accession>